<proteinExistence type="predicted"/>
<keyword evidence="1" id="KW-0175">Coiled coil</keyword>
<gene>
    <name evidence="2" type="ORF">P618_200827</name>
</gene>
<name>W6TTB8_HOLOB</name>
<dbReference type="Proteomes" id="UP000019112">
    <property type="component" value="Unassembled WGS sequence"/>
</dbReference>
<organism evidence="2 3">
    <name type="scientific">Holospora obtusa F1</name>
    <dbReference type="NCBI Taxonomy" id="1399147"/>
    <lineage>
        <taxon>Bacteria</taxon>
        <taxon>Pseudomonadati</taxon>
        <taxon>Pseudomonadota</taxon>
        <taxon>Alphaproteobacteria</taxon>
        <taxon>Holosporales</taxon>
        <taxon>Holosporaceae</taxon>
        <taxon>Holospora</taxon>
    </lineage>
</organism>
<dbReference type="EMBL" id="AWTR02000072">
    <property type="protein sequence ID" value="ETZ07007.1"/>
    <property type="molecule type" value="Genomic_DNA"/>
</dbReference>
<reference evidence="2 3" key="1">
    <citation type="journal article" date="2014" name="FEMS Microbiol. Lett.">
        <title>Draft genome sequences of three Holospora species (Holospora obtusa, Holospora undulata, and Holospora elegans), endonuclear symbiotic bacteria of the ciliate Paramecium caudatum.</title>
        <authorList>
            <person name="Dohra H."/>
            <person name="Tanaka K."/>
            <person name="Suzuki T."/>
            <person name="Fujishima M."/>
            <person name="Suzuki H."/>
        </authorList>
    </citation>
    <scope>NUCLEOTIDE SEQUENCE [LARGE SCALE GENOMIC DNA]</scope>
    <source>
        <strain evidence="2 3">F1</strain>
    </source>
</reference>
<evidence type="ECO:0000313" key="3">
    <source>
        <dbReference type="Proteomes" id="UP000019112"/>
    </source>
</evidence>
<feature type="coiled-coil region" evidence="1">
    <location>
        <begin position="378"/>
        <end position="405"/>
    </location>
</feature>
<evidence type="ECO:0000313" key="2">
    <source>
        <dbReference type="EMBL" id="ETZ07007.1"/>
    </source>
</evidence>
<comment type="caution">
    <text evidence="2">The sequence shown here is derived from an EMBL/GenBank/DDBJ whole genome shotgun (WGS) entry which is preliminary data.</text>
</comment>
<protein>
    <submittedName>
        <fullName evidence="2">Uncharacterized protein</fullName>
    </submittedName>
</protein>
<evidence type="ECO:0000256" key="1">
    <source>
        <dbReference type="SAM" id="Coils"/>
    </source>
</evidence>
<keyword evidence="3" id="KW-1185">Reference proteome</keyword>
<dbReference type="AlphaFoldDB" id="W6TTB8"/>
<accession>W6TTB8</accession>
<sequence length="544" mass="63769">MIKVKNKIFLNLLLLFFVTNVGHSKYSKSLVELLRKSPKSTVFWERMKDSLAKNFELKIFEKLKNNAGKFNKKKFQTDHLGEKILSNCLISPDTAIKLKESTKKLTKTRKSFDDPKHEVVAQEFHEYISSNGYPTPEELLDIQSKEPEAIHDPNIISKFYKETYDKSEIIEAYLDKTSDLKKVLEDASEILSRHRKDIEKISDFILKAKKNYEEGCTREPQVLAKFFPLEFQEENLKILRLSMLEPLDVLNSTDEELKTIINSVSKKRDDFINAQKKIAETQKEEYLLKQTARHQIQTLIEGENFSKLSKFFSSPSKEIFQDLFKKYVILKMKVGHYVLAPSGSPLYEKQVEKTDQYKKEALKIEQDFRLKLRDPKSEQTVIEEYKNLKQEMDTLIKKEQNLEIKKHLEYINNSLFFSDSALGDSAVYEKFYNLQNTLGQKRSLVKEISKRLGSTTQKEVENIFEKLSFFINKSTYPTSEINFVKLFNTISAVIINLNKEDWALWSQLTAHLDENKKDLANWIKETFYGKLEEIQNEFKLEEVQ</sequence>